<dbReference type="RefSeq" id="WP_089187287.1">
    <property type="nucleotide sequence ID" value="NZ_CP045913.1"/>
</dbReference>
<evidence type="ECO:0000313" key="1">
    <source>
        <dbReference type="EMBL" id="QGH64186.1"/>
    </source>
</evidence>
<dbReference type="AlphaFoldDB" id="A0A5Q2VJ02"/>
<sequence>MISTAIPHSGKATSFRNKRTGAAWVAHYDIHCQVYRFEPTGNLRAIKSSFESRSIPAYFELAGTH</sequence>
<gene>
    <name evidence="1" type="ORF">GHV41_26450</name>
</gene>
<reference evidence="1 2" key="1">
    <citation type="submission" date="2019-11" db="EMBL/GenBank/DDBJ databases">
        <title>The Phosphoenolpyruvate Phosphotransferase System Regulates Serratia proteamaculans 336X Biofilm Formation and Wheat Roots colonization.</title>
        <authorList>
            <person name="Liu F."/>
        </authorList>
    </citation>
    <scope>NUCLEOTIDE SEQUENCE [LARGE SCALE GENOMIC DNA]</scope>
    <source>
        <strain evidence="1 2">336X</strain>
    </source>
</reference>
<name>A0A5Q2VJ02_SERPR</name>
<proteinExistence type="predicted"/>
<protein>
    <submittedName>
        <fullName evidence="1">Uncharacterized protein</fullName>
    </submittedName>
</protein>
<accession>A0A5Q2VJ02</accession>
<dbReference type="EMBL" id="CP045913">
    <property type="protein sequence ID" value="QGH64186.1"/>
    <property type="molecule type" value="Genomic_DNA"/>
</dbReference>
<evidence type="ECO:0000313" key="2">
    <source>
        <dbReference type="Proteomes" id="UP000381260"/>
    </source>
</evidence>
<dbReference type="Proteomes" id="UP000381260">
    <property type="component" value="Chromosome"/>
</dbReference>
<organism evidence="1 2">
    <name type="scientific">Serratia proteamaculans</name>
    <dbReference type="NCBI Taxonomy" id="28151"/>
    <lineage>
        <taxon>Bacteria</taxon>
        <taxon>Pseudomonadati</taxon>
        <taxon>Pseudomonadota</taxon>
        <taxon>Gammaproteobacteria</taxon>
        <taxon>Enterobacterales</taxon>
        <taxon>Yersiniaceae</taxon>
        <taxon>Serratia</taxon>
    </lineage>
</organism>